<dbReference type="EMBL" id="DVHH01000029">
    <property type="protein sequence ID" value="HIR54206.1"/>
    <property type="molecule type" value="Genomic_DNA"/>
</dbReference>
<organism evidence="2 3">
    <name type="scientific">Candidatus Scatomorpha intestinigallinarum</name>
    <dbReference type="NCBI Taxonomy" id="2840923"/>
    <lineage>
        <taxon>Bacteria</taxon>
        <taxon>Bacillati</taxon>
        <taxon>Bacillota</taxon>
        <taxon>Clostridia</taxon>
        <taxon>Eubacteriales</taxon>
        <taxon>Candidatus Scatomorpha</taxon>
    </lineage>
</organism>
<proteinExistence type="predicted"/>
<feature type="domain" description="Dinitrogenase iron-molybdenum cofactor biosynthesis" evidence="1">
    <location>
        <begin position="13"/>
        <end position="97"/>
    </location>
</feature>
<reference evidence="2" key="1">
    <citation type="submission" date="2020-10" db="EMBL/GenBank/DDBJ databases">
        <authorList>
            <person name="Gilroy R."/>
        </authorList>
    </citation>
    <scope>NUCLEOTIDE SEQUENCE</scope>
    <source>
        <strain evidence="2">ChiGjej3B3-7149</strain>
    </source>
</reference>
<dbReference type="SUPFAM" id="SSF53146">
    <property type="entry name" value="Nitrogenase accessory factor-like"/>
    <property type="match status" value="1"/>
</dbReference>
<comment type="caution">
    <text evidence="2">The sequence shown here is derived from an EMBL/GenBank/DDBJ whole genome shotgun (WGS) entry which is preliminary data.</text>
</comment>
<dbReference type="PANTHER" id="PTHR33937">
    <property type="entry name" value="IRON-MOLYBDENUM PROTEIN-RELATED-RELATED"/>
    <property type="match status" value="1"/>
</dbReference>
<gene>
    <name evidence="2" type="ORF">IAD36_01195</name>
</gene>
<dbReference type="InterPro" id="IPR051840">
    <property type="entry name" value="NifX/NifY_domain"/>
</dbReference>
<dbReference type="AlphaFoldDB" id="A0A9D1DJY3"/>
<dbReference type="PANTHER" id="PTHR33937:SF2">
    <property type="entry name" value="DINITROGENASE IRON-MOLYBDENUM COFACTOR BIOSYNTHESIS DOMAIN-CONTAINING PROTEIN"/>
    <property type="match status" value="1"/>
</dbReference>
<accession>A0A9D1DJY3</accession>
<protein>
    <submittedName>
        <fullName evidence="2">NifB/NifX family molybdenum-iron cluster-binding protein</fullName>
    </submittedName>
</protein>
<sequence>MKVIIPVDEARPDSPVCVSFGRAPYFLLCEGGKTEFVDNPGAQAEGGAGLKAAQAAADSGADALVTVRCGENAAEVLKAAGIKIYKSNEGSAIENAAALERGELAELTHFHAGFHGIA</sequence>
<dbReference type="Proteomes" id="UP000824238">
    <property type="component" value="Unassembled WGS sequence"/>
</dbReference>
<dbReference type="Gene3D" id="3.30.420.130">
    <property type="entry name" value="Dinitrogenase iron-molybdenum cofactor biosynthesis domain"/>
    <property type="match status" value="1"/>
</dbReference>
<dbReference type="InterPro" id="IPR003731">
    <property type="entry name" value="Di-Nase_FeMo-co_biosynth"/>
</dbReference>
<evidence type="ECO:0000313" key="2">
    <source>
        <dbReference type="EMBL" id="HIR54206.1"/>
    </source>
</evidence>
<dbReference type="Pfam" id="PF02579">
    <property type="entry name" value="Nitro_FeMo-Co"/>
    <property type="match status" value="1"/>
</dbReference>
<evidence type="ECO:0000313" key="3">
    <source>
        <dbReference type="Proteomes" id="UP000824238"/>
    </source>
</evidence>
<reference evidence="2" key="2">
    <citation type="journal article" date="2021" name="PeerJ">
        <title>Extensive microbial diversity within the chicken gut microbiome revealed by metagenomics and culture.</title>
        <authorList>
            <person name="Gilroy R."/>
            <person name="Ravi A."/>
            <person name="Getino M."/>
            <person name="Pursley I."/>
            <person name="Horton D.L."/>
            <person name="Alikhan N.F."/>
            <person name="Baker D."/>
            <person name="Gharbi K."/>
            <person name="Hall N."/>
            <person name="Watson M."/>
            <person name="Adriaenssens E.M."/>
            <person name="Foster-Nyarko E."/>
            <person name="Jarju S."/>
            <person name="Secka A."/>
            <person name="Antonio M."/>
            <person name="Oren A."/>
            <person name="Chaudhuri R.R."/>
            <person name="La Ragione R."/>
            <person name="Hildebrand F."/>
            <person name="Pallen M.J."/>
        </authorList>
    </citation>
    <scope>NUCLEOTIDE SEQUENCE</scope>
    <source>
        <strain evidence="2">ChiGjej3B3-7149</strain>
    </source>
</reference>
<dbReference type="InterPro" id="IPR036105">
    <property type="entry name" value="DiNase_FeMo-co_biosyn_sf"/>
</dbReference>
<evidence type="ECO:0000259" key="1">
    <source>
        <dbReference type="Pfam" id="PF02579"/>
    </source>
</evidence>
<name>A0A9D1DJY3_9FIRM</name>